<dbReference type="SUPFAM" id="SSF52540">
    <property type="entry name" value="P-loop containing nucleoside triphosphate hydrolases"/>
    <property type="match status" value="1"/>
</dbReference>
<dbReference type="VEuPathDB" id="FungiDB:TERG_01784"/>
<dbReference type="PANTHER" id="PTHR43180">
    <property type="entry name" value="3-OXOACYL-(ACYL-CARRIER-PROTEIN) REDUCTASE (AFU_ORTHOLOGUE AFUA_6G11210)"/>
    <property type="match status" value="1"/>
</dbReference>
<dbReference type="EMBL" id="LHPM01000013">
    <property type="protein sequence ID" value="OAL66104.1"/>
    <property type="molecule type" value="Genomic_DNA"/>
</dbReference>
<evidence type="ECO:0000313" key="5">
    <source>
        <dbReference type="Proteomes" id="UP000243015"/>
    </source>
</evidence>
<dbReference type="FunFam" id="3.40.50.720:FF:000084">
    <property type="entry name" value="Short-chain dehydrogenase reductase"/>
    <property type="match status" value="1"/>
</dbReference>
<dbReference type="VEuPathDB" id="FungiDB:TERG_01783"/>
<evidence type="ECO:0000256" key="1">
    <source>
        <dbReference type="ARBA" id="ARBA00006484"/>
    </source>
</evidence>
<accession>A0A178F1S8</accession>
<dbReference type="SUPFAM" id="SSF51735">
    <property type="entry name" value="NAD(P)-binding Rossmann-fold domains"/>
    <property type="match status" value="1"/>
</dbReference>
<organism evidence="4 5">
    <name type="scientific">Trichophyton rubrum</name>
    <name type="common">Athlete's foot fungus</name>
    <name type="synonym">Epidermophyton rubrum</name>
    <dbReference type="NCBI Taxonomy" id="5551"/>
    <lineage>
        <taxon>Eukaryota</taxon>
        <taxon>Fungi</taxon>
        <taxon>Dikarya</taxon>
        <taxon>Ascomycota</taxon>
        <taxon>Pezizomycotina</taxon>
        <taxon>Eurotiomycetes</taxon>
        <taxon>Eurotiomycetidae</taxon>
        <taxon>Onygenales</taxon>
        <taxon>Arthrodermataceae</taxon>
        <taxon>Trichophyton</taxon>
    </lineage>
</organism>
<protein>
    <submittedName>
        <fullName evidence="4">Uncharacterized protein</fullName>
    </submittedName>
</protein>
<evidence type="ECO:0000256" key="2">
    <source>
        <dbReference type="ARBA" id="ARBA00022857"/>
    </source>
</evidence>
<dbReference type="AlphaFoldDB" id="A0A178F1S8"/>
<sequence>MAKDRSPSRFYLLTCPRTASNLLMKILALEGQSNVAYREDGGYFFSPLHLLRYDLNCVGTHVEELTLEQKEKQIACIKSCYNTLVQHVEDAESNGKLVIVKEHTHYLTDPVAETEFLHGEGCVTNELPWVMHGIDDLVQSTDGRSTNNKTVFSDDFLKTWRPIFLIRHPALAFPSWYRAAVRADGEEKAKSTQGKRACKKVMTLRWTRRLYDFYAQESDKTNATGTDLREGKNKGAWPLVLDADDIMTQPEVIIKFCNIVGLDSDKLKFNWEKDEQQRRPGIMAFRSTIDSSTKIDPTKAAGVVDIDQEAQKWREEFGEEIGCLVEEPETGAHGLSSCILVPASNYTTASPPVLRHIQSIMTAVAKKRLQAISQQLVEGIPDAGEFENIPRIREVAQDSLGPRIKDKVVIITGTNSPIGIGRATAHQYARHGAKAIYICDFADSHLDVHKREIESLYPGVNVHTRQFDAGDEEEVKKLVDDVIETYGRLDIMFANAGIVGAPKLFTEVSGEEFMQTMDTNAKGPFLATKYASIAMRKTSPAKPYPAGSIILTASVAGMRSNAGSTDYSASKAAVISLAQTCSFQLSGTGIRVNAICPGVVETGMTKAMYDHARSRGTEKKIGQLNPLMRGAVADEIARVALFLGSDESSYVNGQAWAVCGGLSAGHPFVPGKLA</sequence>
<comment type="caution">
    <text evidence="4">The sequence shown here is derived from an EMBL/GenBank/DDBJ whole genome shotgun (WGS) entry which is preliminary data.</text>
</comment>
<dbReference type="Pfam" id="PF13561">
    <property type="entry name" value="adh_short_C2"/>
    <property type="match status" value="1"/>
</dbReference>
<evidence type="ECO:0000256" key="3">
    <source>
        <dbReference type="ARBA" id="ARBA00023002"/>
    </source>
</evidence>
<comment type="similarity">
    <text evidence="1">Belongs to the short-chain dehydrogenases/reductases (SDR) family.</text>
</comment>
<dbReference type="Proteomes" id="UP000243015">
    <property type="component" value="Unassembled WGS sequence"/>
</dbReference>
<dbReference type="GO" id="GO:0016491">
    <property type="term" value="F:oxidoreductase activity"/>
    <property type="evidence" value="ECO:0007669"/>
    <property type="project" value="UniProtKB-KW"/>
</dbReference>
<dbReference type="Gene3D" id="3.40.50.720">
    <property type="entry name" value="NAD(P)-binding Rossmann-like Domain"/>
    <property type="match status" value="1"/>
</dbReference>
<keyword evidence="2" id="KW-0521">NADP</keyword>
<dbReference type="PRINTS" id="PR00080">
    <property type="entry name" value="SDRFAMILY"/>
</dbReference>
<evidence type="ECO:0000313" key="4">
    <source>
        <dbReference type="EMBL" id="OAL66104.1"/>
    </source>
</evidence>
<gene>
    <name evidence="4" type="ORF">A7C99_3209</name>
</gene>
<proteinExistence type="inferred from homology"/>
<name>A0A178F1S8_TRIRU</name>
<keyword evidence="3" id="KW-0560">Oxidoreductase</keyword>
<dbReference type="CDD" id="cd05233">
    <property type="entry name" value="SDR_c"/>
    <property type="match status" value="1"/>
</dbReference>
<reference evidence="4 5" key="1">
    <citation type="submission" date="2016-05" db="EMBL/GenBank/DDBJ databases">
        <title>Genome sequencing of Trichophyton rubrum CMCC(F)T1i isolated from hair.</title>
        <authorList>
            <person name="Zhan P."/>
            <person name="Tao Y."/>
            <person name="Liu W."/>
        </authorList>
    </citation>
    <scope>NUCLEOTIDE SEQUENCE [LARGE SCALE GENOMIC DNA]</scope>
    <source>
        <strain evidence="5">CMCC(F)T1i</strain>
    </source>
</reference>
<dbReference type="PRINTS" id="PR00081">
    <property type="entry name" value="GDHRDH"/>
</dbReference>
<dbReference type="InterPro" id="IPR036291">
    <property type="entry name" value="NAD(P)-bd_dom_sf"/>
</dbReference>
<dbReference type="PANTHER" id="PTHR43180:SF66">
    <property type="entry name" value="SHORT-CHAIN DEHYDROGENASE_REDUCTASE FAMILY PROTEIN"/>
    <property type="match status" value="1"/>
</dbReference>
<dbReference type="InterPro" id="IPR002347">
    <property type="entry name" value="SDR_fam"/>
</dbReference>
<dbReference type="InterPro" id="IPR027417">
    <property type="entry name" value="P-loop_NTPase"/>
</dbReference>